<comment type="caution">
    <text evidence="2">The sequence shown here is derived from an EMBL/GenBank/DDBJ whole genome shotgun (WGS) entry which is preliminary data.</text>
</comment>
<protein>
    <recommendedName>
        <fullName evidence="4">G-protein coupled receptors family 1 profile domain-containing protein</fullName>
    </recommendedName>
</protein>
<feature type="transmembrane region" description="Helical" evidence="1">
    <location>
        <begin position="214"/>
        <end position="234"/>
    </location>
</feature>
<keyword evidence="1" id="KW-0472">Membrane</keyword>
<evidence type="ECO:0000256" key="1">
    <source>
        <dbReference type="SAM" id="Phobius"/>
    </source>
</evidence>
<dbReference type="AlphaFoldDB" id="A0A2T7NKX4"/>
<accession>A0A2T7NKX4</accession>
<keyword evidence="3" id="KW-1185">Reference proteome</keyword>
<dbReference type="Proteomes" id="UP000245119">
    <property type="component" value="Linkage Group LG11"/>
</dbReference>
<feature type="transmembrane region" description="Helical" evidence="1">
    <location>
        <begin position="156"/>
        <end position="176"/>
    </location>
</feature>
<proteinExistence type="predicted"/>
<sequence length="247" mass="26831">MASKNNSDDRITQSVADARTSSIYDQGLVSQQQLAEFRQVFDCLSLVLGVAGVAASIMNVLVGCRQRRQESRAWFLLSVSLGDAGFLLAETLCNAARSVLPPTDRSYLLLRVYVATACGTAFRRAAVTCNTLAALERFMVLVFPFSMAGVRMGLNGGYVALCVFILSAAAHLSLALEYVVAPTTTPGVWEIQFSQLVLDNPQVFSVLRNVGRFGFLYVPIAVSLILNILLLVALKAHDSQLTRIHGR</sequence>
<keyword evidence="1" id="KW-0812">Transmembrane</keyword>
<dbReference type="Gene3D" id="1.20.1070.10">
    <property type="entry name" value="Rhodopsin 7-helix transmembrane proteins"/>
    <property type="match status" value="1"/>
</dbReference>
<name>A0A2T7NKX4_POMCA</name>
<feature type="transmembrane region" description="Helical" evidence="1">
    <location>
        <begin position="44"/>
        <end position="62"/>
    </location>
</feature>
<gene>
    <name evidence="2" type="ORF">C0Q70_17625</name>
</gene>
<dbReference type="EMBL" id="PZQS01000011">
    <property type="protein sequence ID" value="PVD21823.1"/>
    <property type="molecule type" value="Genomic_DNA"/>
</dbReference>
<evidence type="ECO:0000313" key="2">
    <source>
        <dbReference type="EMBL" id="PVD21823.1"/>
    </source>
</evidence>
<organism evidence="2 3">
    <name type="scientific">Pomacea canaliculata</name>
    <name type="common">Golden apple snail</name>
    <dbReference type="NCBI Taxonomy" id="400727"/>
    <lineage>
        <taxon>Eukaryota</taxon>
        <taxon>Metazoa</taxon>
        <taxon>Spiralia</taxon>
        <taxon>Lophotrochozoa</taxon>
        <taxon>Mollusca</taxon>
        <taxon>Gastropoda</taxon>
        <taxon>Caenogastropoda</taxon>
        <taxon>Architaenioglossa</taxon>
        <taxon>Ampullarioidea</taxon>
        <taxon>Ampullariidae</taxon>
        <taxon>Pomacea</taxon>
    </lineage>
</organism>
<evidence type="ECO:0008006" key="4">
    <source>
        <dbReference type="Google" id="ProtNLM"/>
    </source>
</evidence>
<reference evidence="2 3" key="1">
    <citation type="submission" date="2018-04" db="EMBL/GenBank/DDBJ databases">
        <title>The genome of golden apple snail Pomacea canaliculata provides insight into stress tolerance and invasive adaptation.</title>
        <authorList>
            <person name="Liu C."/>
            <person name="Liu B."/>
            <person name="Ren Y."/>
            <person name="Zhang Y."/>
            <person name="Wang H."/>
            <person name="Li S."/>
            <person name="Jiang F."/>
            <person name="Yin L."/>
            <person name="Zhang G."/>
            <person name="Qian W."/>
            <person name="Fan W."/>
        </authorList>
    </citation>
    <scope>NUCLEOTIDE SEQUENCE [LARGE SCALE GENOMIC DNA]</scope>
    <source>
        <strain evidence="2">SZHN2017</strain>
        <tissue evidence="2">Muscle</tissue>
    </source>
</reference>
<keyword evidence="1" id="KW-1133">Transmembrane helix</keyword>
<dbReference type="SUPFAM" id="SSF81321">
    <property type="entry name" value="Family A G protein-coupled receptor-like"/>
    <property type="match status" value="1"/>
</dbReference>
<evidence type="ECO:0000313" key="3">
    <source>
        <dbReference type="Proteomes" id="UP000245119"/>
    </source>
</evidence>